<evidence type="ECO:0000313" key="2">
    <source>
        <dbReference type="EMBL" id="KAA8894371.1"/>
    </source>
</evidence>
<feature type="compositionally biased region" description="Basic and acidic residues" evidence="1">
    <location>
        <begin position="361"/>
        <end position="373"/>
    </location>
</feature>
<feature type="compositionally biased region" description="Basic and acidic residues" evidence="1">
    <location>
        <begin position="804"/>
        <end position="819"/>
    </location>
</feature>
<protein>
    <submittedName>
        <fullName evidence="2">Uncharacterized protein</fullName>
    </submittedName>
</protein>
<organism evidence="2 3">
    <name type="scientific">Sphaerosporella brunnea</name>
    <dbReference type="NCBI Taxonomy" id="1250544"/>
    <lineage>
        <taxon>Eukaryota</taxon>
        <taxon>Fungi</taxon>
        <taxon>Dikarya</taxon>
        <taxon>Ascomycota</taxon>
        <taxon>Pezizomycotina</taxon>
        <taxon>Pezizomycetes</taxon>
        <taxon>Pezizales</taxon>
        <taxon>Pyronemataceae</taxon>
        <taxon>Sphaerosporella</taxon>
    </lineage>
</organism>
<feature type="compositionally biased region" description="Pro residues" evidence="1">
    <location>
        <begin position="405"/>
        <end position="414"/>
    </location>
</feature>
<sequence length="1198" mass="131385">MADIPETAIARGARRFREQLNHPPIIAYLLRMAQRREREGEVPWRGRATLHRLQAEGRERTGQQDGPLTVGVVSTIDALVSREEEGDFGVAQQMPDSQLADESHREVIPGTEADNHRQLQSEIAPDGRAERPRMDTEVWPAEGAETAIKVVADHDNMEARIPREQEEVQQMPDAQPAHQLADESDVLNPTSQDTPLIGGDNHQQLQSVVILNCREKELKIDTEERLTESAGPQAGKATADADCDMETQAIAPMVETSQLETTTLPDCLEEAADEEHTVDDDVGDAEAMEIIDLEELFRALRIRTPAHSTLNTISTSDDVAAALDDGPDNLASDDGEAKSSAQQSDEDEVDTVVQCVDEPPEDSKDVDDSKADSDWESVCSEGPRTPTRRSKPRRPPATPIKQRGIPPPATPSTPLPIMRPIRETPLRIYGLAPQHARAIVKLLCLGKVTGLPPPPSRIPVPASPNSRVKIDEHRARVEISTPLDSELPFGGWVNAAGGVEEVVPTVPGDAGDDAGDETPTPGRMHVGELRVLHATVDIPILEIPVKRFTLSIPRPMFATASTSQKVSPKATSLTTPPSAPAENGSHQPRSNRVRGPKDWLKLTPTSGISLFQPTASAAAEKVSTQADPEPSCSNTDATHGGETMPKLVISKMRGHVRNASEISVYFDAQEEPANDKPPSAVIPFFSAPRGHTRNISELSIYYDAAEDQKDVKDLKPPSPPRIKYPDPARPRSPEPPWRLRFDLYEPGPFARGVERFHARLFARERFEEEEAKKGSEMRVTSPVAIDWKDGDSQSCHTTAADEPFILKDNDTAGSTDRDTLSTTQTPSQRLIDDNASFPPFTQPAVDSEVTHHRNAAISSDDHWRPGIQQLIRQPSKSCLKVKASSPEPHMISPQQNSKAVRFSQFSTLHEWDKESEISDYGSERCDTASTGSGEYDQAGSDYTASDLDSDCYLEDGDTAGALSFVRRIWSEEHATEECGSSGTTAGGYCSETPYNGSDADSDNYREDYDAEAASILKHHRFEDDCMEGSDQGFAHVAKTKFDGFCDGNYSESGAYVEGNTADAVDKEPTAYDVTPTTYRYGNTPSPQSAFHAVEESHTTPWSKGTSSVLVAARKGNDKVREGMRQFRFSLQQRRFSREPSQDRPSSALESSKHIGYAAQSLSDRSQPKDLFIPSFFITRPQAAISKGKDNIEHRSGTH</sequence>
<name>A0A5J5EGJ2_9PEZI</name>
<proteinExistence type="predicted"/>
<feature type="region of interest" description="Disordered" evidence="1">
    <location>
        <begin position="560"/>
        <end position="599"/>
    </location>
</feature>
<evidence type="ECO:0000256" key="1">
    <source>
        <dbReference type="SAM" id="MobiDB-lite"/>
    </source>
</evidence>
<feature type="region of interest" description="Disordered" evidence="1">
    <location>
        <begin position="96"/>
        <end position="134"/>
    </location>
</feature>
<feature type="region of interest" description="Disordered" evidence="1">
    <location>
        <begin position="788"/>
        <end position="843"/>
    </location>
</feature>
<keyword evidence="3" id="KW-1185">Reference proteome</keyword>
<evidence type="ECO:0000313" key="3">
    <source>
        <dbReference type="Proteomes" id="UP000326924"/>
    </source>
</evidence>
<accession>A0A5J5EGJ2</accession>
<dbReference type="AlphaFoldDB" id="A0A5J5EGJ2"/>
<feature type="region of interest" description="Disordered" evidence="1">
    <location>
        <begin position="914"/>
        <end position="940"/>
    </location>
</feature>
<feature type="compositionally biased region" description="Polar residues" evidence="1">
    <location>
        <begin position="560"/>
        <end position="576"/>
    </location>
</feature>
<feature type="compositionally biased region" description="Polar residues" evidence="1">
    <location>
        <begin position="622"/>
        <end position="637"/>
    </location>
</feature>
<feature type="compositionally biased region" description="Basic and acidic residues" evidence="1">
    <location>
        <begin position="914"/>
        <end position="926"/>
    </location>
</feature>
<feature type="compositionally biased region" description="Basic and acidic residues" evidence="1">
    <location>
        <begin position="101"/>
        <end position="134"/>
    </location>
</feature>
<feature type="compositionally biased region" description="Basic and acidic residues" evidence="1">
    <location>
        <begin position="723"/>
        <end position="735"/>
    </location>
</feature>
<feature type="compositionally biased region" description="Acidic residues" evidence="1">
    <location>
        <begin position="325"/>
        <end position="334"/>
    </location>
</feature>
<dbReference type="EMBL" id="VXIS01000345">
    <property type="protein sequence ID" value="KAA8894371.1"/>
    <property type="molecule type" value="Genomic_DNA"/>
</dbReference>
<feature type="region of interest" description="Disordered" evidence="1">
    <location>
        <begin position="709"/>
        <end position="735"/>
    </location>
</feature>
<gene>
    <name evidence="2" type="ORF">FN846DRAFT_912978</name>
</gene>
<dbReference type="Proteomes" id="UP000326924">
    <property type="component" value="Unassembled WGS sequence"/>
</dbReference>
<feature type="region of interest" description="Disordered" evidence="1">
    <location>
        <begin position="615"/>
        <end position="642"/>
    </location>
</feature>
<feature type="region of interest" description="Disordered" evidence="1">
    <location>
        <begin position="320"/>
        <end position="418"/>
    </location>
</feature>
<dbReference type="InParanoid" id="A0A5J5EGJ2"/>
<comment type="caution">
    <text evidence="2">The sequence shown here is derived from an EMBL/GenBank/DDBJ whole genome shotgun (WGS) entry which is preliminary data.</text>
</comment>
<reference evidence="2 3" key="1">
    <citation type="submission" date="2019-09" db="EMBL/GenBank/DDBJ databases">
        <title>Draft genome of the ectomycorrhizal ascomycete Sphaerosporella brunnea.</title>
        <authorList>
            <consortium name="DOE Joint Genome Institute"/>
            <person name="Benucci G.M."/>
            <person name="Marozzi G."/>
            <person name="Antonielli L."/>
            <person name="Sanchez S."/>
            <person name="Marco P."/>
            <person name="Wang X."/>
            <person name="Falini L.B."/>
            <person name="Barry K."/>
            <person name="Haridas S."/>
            <person name="Lipzen A."/>
            <person name="Labutti K."/>
            <person name="Grigoriev I.V."/>
            <person name="Murat C."/>
            <person name="Martin F."/>
            <person name="Albertini E."/>
            <person name="Donnini D."/>
            <person name="Bonito G."/>
        </authorList>
    </citation>
    <scope>NUCLEOTIDE SEQUENCE [LARGE SCALE GENOMIC DNA]</scope>
    <source>
        <strain evidence="2 3">Sb_GMNB300</strain>
    </source>
</reference>